<dbReference type="Proteomes" id="UP000273807">
    <property type="component" value="Unassembled WGS sequence"/>
</dbReference>
<feature type="domain" description="Methylated-DNA-[protein]-cysteine S-methyltransferase DNA binding" evidence="7">
    <location>
        <begin position="84"/>
        <end position="163"/>
    </location>
</feature>
<keyword evidence="3 8" id="KW-0808">Transferase</keyword>
<dbReference type="GO" id="GO:0032259">
    <property type="term" value="P:methylation"/>
    <property type="evidence" value="ECO:0007669"/>
    <property type="project" value="UniProtKB-KW"/>
</dbReference>
<dbReference type="PANTHER" id="PTHR10815:SF13">
    <property type="entry name" value="METHYLATED-DNA--PROTEIN-CYSTEINE METHYLTRANSFERASE"/>
    <property type="match status" value="1"/>
</dbReference>
<dbReference type="SUPFAM" id="SSF46767">
    <property type="entry name" value="Methylated DNA-protein cysteine methyltransferase, C-terminal domain"/>
    <property type="match status" value="1"/>
</dbReference>
<dbReference type="InterPro" id="IPR001497">
    <property type="entry name" value="MethylDNA_cys_MeTrfase_AS"/>
</dbReference>
<evidence type="ECO:0000313" key="8">
    <source>
        <dbReference type="EMBL" id="RNL55034.1"/>
    </source>
</evidence>
<organism evidence="8 9">
    <name type="scientific">Arthrobacter oryzae</name>
    <dbReference type="NCBI Taxonomy" id="409290"/>
    <lineage>
        <taxon>Bacteria</taxon>
        <taxon>Bacillati</taxon>
        <taxon>Actinomycetota</taxon>
        <taxon>Actinomycetes</taxon>
        <taxon>Micrococcales</taxon>
        <taxon>Micrococcaceae</taxon>
        <taxon>Arthrobacter</taxon>
    </lineage>
</organism>
<comment type="caution">
    <text evidence="8">The sequence shown here is derived from an EMBL/GenBank/DDBJ whole genome shotgun (WGS) entry which is preliminary data.</text>
</comment>
<evidence type="ECO:0000256" key="3">
    <source>
        <dbReference type="ARBA" id="ARBA00022679"/>
    </source>
</evidence>
<keyword evidence="9" id="KW-1185">Reference proteome</keyword>
<evidence type="ECO:0000256" key="6">
    <source>
        <dbReference type="ARBA" id="ARBA00049348"/>
    </source>
</evidence>
<keyword evidence="2 8" id="KW-0489">Methyltransferase</keyword>
<dbReference type="OrthoDB" id="9802228at2"/>
<sequence>MKAQLLTLSTPDGPFTIIACEGAVLASGWTAIPGELTGQIHTDLLPDGYEDVAGLGAISAAVDAFYAGDPNPAMDVAVQQKSGPFRSHAWEMLRTVAPGRPVTYTEYAQLSGNPKAVRAAASACAFNAAALFVPCHRVIRTDGSLGGFRWGLAIKERLLDREHQQALTLAGR</sequence>
<protein>
    <submittedName>
        <fullName evidence="8">Methylated-DNA--[protein]-cysteine S-methyltransferase</fullName>
    </submittedName>
</protein>
<dbReference type="NCBIfam" id="TIGR00589">
    <property type="entry name" value="ogt"/>
    <property type="match status" value="1"/>
</dbReference>
<name>A0A3N0BYP3_9MICC</name>
<keyword evidence="4" id="KW-0227">DNA damage</keyword>
<evidence type="ECO:0000256" key="2">
    <source>
        <dbReference type="ARBA" id="ARBA00022603"/>
    </source>
</evidence>
<evidence type="ECO:0000256" key="4">
    <source>
        <dbReference type="ARBA" id="ARBA00022763"/>
    </source>
</evidence>
<reference evidence="8 9" key="1">
    <citation type="submission" date="2018-10" db="EMBL/GenBank/DDBJ databases">
        <title>Genome sequencing of Arthrobacter oryzae TNB02.</title>
        <authorList>
            <person name="Cho Y.-J."/>
            <person name="Cho A."/>
            <person name="Kim O.-S."/>
        </authorList>
    </citation>
    <scope>NUCLEOTIDE SEQUENCE [LARGE SCALE GENOMIC DNA]</scope>
    <source>
        <strain evidence="8 9">TNB02</strain>
    </source>
</reference>
<keyword evidence="5" id="KW-0234">DNA repair</keyword>
<dbReference type="RefSeq" id="WP_123255428.1">
    <property type="nucleotide sequence ID" value="NZ_RBED01000097.1"/>
</dbReference>
<dbReference type="PROSITE" id="PS00374">
    <property type="entry name" value="MGMT"/>
    <property type="match status" value="1"/>
</dbReference>
<dbReference type="PANTHER" id="PTHR10815">
    <property type="entry name" value="METHYLATED-DNA--PROTEIN-CYSTEINE METHYLTRANSFERASE"/>
    <property type="match status" value="1"/>
</dbReference>
<dbReference type="GO" id="GO:0006281">
    <property type="term" value="P:DNA repair"/>
    <property type="evidence" value="ECO:0007669"/>
    <property type="project" value="UniProtKB-KW"/>
</dbReference>
<dbReference type="GO" id="GO:0003908">
    <property type="term" value="F:methylated-DNA-[protein]-cysteine S-methyltransferase activity"/>
    <property type="evidence" value="ECO:0007669"/>
    <property type="project" value="UniProtKB-EC"/>
</dbReference>
<evidence type="ECO:0000256" key="1">
    <source>
        <dbReference type="ARBA" id="ARBA00001286"/>
    </source>
</evidence>
<dbReference type="InterPro" id="IPR014048">
    <property type="entry name" value="MethylDNA_cys_MeTrfase_DNA-bd"/>
</dbReference>
<dbReference type="EMBL" id="RBED01000097">
    <property type="protein sequence ID" value="RNL55034.1"/>
    <property type="molecule type" value="Genomic_DNA"/>
</dbReference>
<dbReference type="Gene3D" id="1.10.10.10">
    <property type="entry name" value="Winged helix-like DNA-binding domain superfamily/Winged helix DNA-binding domain"/>
    <property type="match status" value="1"/>
</dbReference>
<evidence type="ECO:0000256" key="5">
    <source>
        <dbReference type="ARBA" id="ARBA00023204"/>
    </source>
</evidence>
<comment type="catalytic activity">
    <reaction evidence="6">
        <text>a 6-O-methyl-2'-deoxyguanosine in DNA + L-cysteinyl-[protein] = S-methyl-L-cysteinyl-[protein] + a 2'-deoxyguanosine in DNA</text>
        <dbReference type="Rhea" id="RHEA:24000"/>
        <dbReference type="Rhea" id="RHEA-COMP:10131"/>
        <dbReference type="Rhea" id="RHEA-COMP:10132"/>
        <dbReference type="Rhea" id="RHEA-COMP:11367"/>
        <dbReference type="Rhea" id="RHEA-COMP:11368"/>
        <dbReference type="ChEBI" id="CHEBI:29950"/>
        <dbReference type="ChEBI" id="CHEBI:82612"/>
        <dbReference type="ChEBI" id="CHEBI:85445"/>
        <dbReference type="ChEBI" id="CHEBI:85448"/>
        <dbReference type="EC" id="2.1.1.63"/>
    </reaction>
</comment>
<proteinExistence type="predicted"/>
<evidence type="ECO:0000259" key="7">
    <source>
        <dbReference type="Pfam" id="PF01035"/>
    </source>
</evidence>
<dbReference type="CDD" id="cd06445">
    <property type="entry name" value="ATase"/>
    <property type="match status" value="1"/>
</dbReference>
<comment type="catalytic activity">
    <reaction evidence="1">
        <text>a 4-O-methyl-thymidine in DNA + L-cysteinyl-[protein] = a thymidine in DNA + S-methyl-L-cysteinyl-[protein]</text>
        <dbReference type="Rhea" id="RHEA:53428"/>
        <dbReference type="Rhea" id="RHEA-COMP:10131"/>
        <dbReference type="Rhea" id="RHEA-COMP:10132"/>
        <dbReference type="Rhea" id="RHEA-COMP:13555"/>
        <dbReference type="Rhea" id="RHEA-COMP:13556"/>
        <dbReference type="ChEBI" id="CHEBI:29950"/>
        <dbReference type="ChEBI" id="CHEBI:82612"/>
        <dbReference type="ChEBI" id="CHEBI:137386"/>
        <dbReference type="ChEBI" id="CHEBI:137387"/>
        <dbReference type="EC" id="2.1.1.63"/>
    </reaction>
</comment>
<dbReference type="InterPro" id="IPR036388">
    <property type="entry name" value="WH-like_DNA-bd_sf"/>
</dbReference>
<dbReference type="InterPro" id="IPR036217">
    <property type="entry name" value="MethylDNA_cys_MeTrfase_DNAb"/>
</dbReference>
<dbReference type="AlphaFoldDB" id="A0A3N0BYP3"/>
<evidence type="ECO:0000313" key="9">
    <source>
        <dbReference type="Proteomes" id="UP000273807"/>
    </source>
</evidence>
<gene>
    <name evidence="8" type="ORF">D7003_10665</name>
</gene>
<accession>A0A3N0BYP3</accession>
<dbReference type="Pfam" id="PF01035">
    <property type="entry name" value="DNA_binding_1"/>
    <property type="match status" value="1"/>
</dbReference>